<dbReference type="InterPro" id="IPR003961">
    <property type="entry name" value="FN3_dom"/>
</dbReference>
<feature type="region of interest" description="Disordered" evidence="16">
    <location>
        <begin position="539"/>
        <end position="559"/>
    </location>
</feature>
<protein>
    <recommendedName>
        <fullName evidence="15">Interleukin-22 receptor subunit alpha-1</fullName>
    </recommendedName>
</protein>
<keyword evidence="3" id="KW-1003">Cell membrane</keyword>
<comment type="subcellular location">
    <subcellularLocation>
        <location evidence="1">Cell membrane</location>
        <topology evidence="1">Single-pass type I membrane protein</topology>
    </subcellularLocation>
</comment>
<dbReference type="SUPFAM" id="SSF49265">
    <property type="entry name" value="Fibronectin type III"/>
    <property type="match status" value="2"/>
</dbReference>
<evidence type="ECO:0000256" key="12">
    <source>
        <dbReference type="ARBA" id="ARBA00023170"/>
    </source>
</evidence>
<dbReference type="InterPro" id="IPR015373">
    <property type="entry name" value="Interferon/interleukin_rcp_dom"/>
</dbReference>
<dbReference type="OrthoDB" id="9908819at2759"/>
<sequence>MKTLLTFLAVGSLAAQTTVDKASLLQYVKFQSRNFENILIWGGGPDSTPDTVYSVEYKRYGDKVWLAKAGCQRTTQKSCNLTMETGNLTELYYAKVTAVGPGRKQDLKETERFSSLQHTTIKPPDVTCIPKVRSIQMLIYPTLTPIRSENGHQLTLEEIFRDLFYRLELRVNHSYQTHLEGKQREYEFLGLTPDTEFLGAITILAPMWSKESTPYVCRVKTLPDRTWAYSFSGAMLFSMGFLVGLLCYLGYKYVTKPPVPPNSLNVQRVLTFQPLRFIQERVLIPALDLNGPSSLAQHTQYSQVMVSTSREPPGVAQQHSLPEVTYIGQSDVSILRPTNVSPQQTLSPPSYAPKAVPEVQPPSYAPQVASDAKTLVYSPQQVVRTHPPTCTAQGTLDSWSASYAVCGEDTGKDSPPEALSSPKRLKPKGQLHEVTLAGSCLPGDLSLQGITSLASKETQRPKSLPPPLEFCTDRGPDLHALRSGEPETPGYLKGALSLLSSVQIEGHPVSLPLHTHSLSCSPSDQGSSPWGLLDSLVCPSDEGPADETEGMSPSAAASELELPTELDSLFKGLALTVQWES</sequence>
<dbReference type="Proteomes" id="UP000886700">
    <property type="component" value="Unplaced"/>
</dbReference>
<feature type="domain" description="Fibronectin type-III" evidence="18">
    <location>
        <begin position="5"/>
        <end position="104"/>
    </location>
</feature>
<evidence type="ECO:0000256" key="15">
    <source>
        <dbReference type="ARBA" id="ARBA00071143"/>
    </source>
</evidence>
<dbReference type="KEGG" id="maua:101839402"/>
<keyword evidence="13" id="KW-0325">Glycoprotein</keyword>
<evidence type="ECO:0000256" key="17">
    <source>
        <dbReference type="SAM" id="SignalP"/>
    </source>
</evidence>
<comment type="function">
    <text evidence="14">Component of the receptor for IL20, IL22 and IL24. Component of IL22 receptor formed by IL22RA1 and IL10RB enabling IL22 signaling via JAK/STAT pathways. IL22 also induces activation of MAPK1/MAPK3 and Akt kinases pathways. Component of one of the receptor for IL20 and IL24 formed by IL22RA1 and IL20RB also signaling through STATs activation. Mediates IL24 antiangiogenic activity as well as IL24 inhibitory effect on endothelial cell tube formation and differentiation.</text>
</comment>
<dbReference type="FunFam" id="2.60.40.10:FF:001465">
    <property type="entry name" value="Interleukin-22 receptor subunit alpha-1"/>
    <property type="match status" value="1"/>
</dbReference>
<feature type="signal peptide" evidence="17">
    <location>
        <begin position="1"/>
        <end position="15"/>
    </location>
</feature>
<evidence type="ECO:0000256" key="6">
    <source>
        <dbReference type="ARBA" id="ARBA00022729"/>
    </source>
</evidence>
<evidence type="ECO:0000256" key="14">
    <source>
        <dbReference type="ARBA" id="ARBA00055421"/>
    </source>
</evidence>
<dbReference type="eggNOG" id="ENOG502S4IS">
    <property type="taxonomic scope" value="Eukaryota"/>
</dbReference>
<keyword evidence="8" id="KW-0832">Ubl conjugation</keyword>
<evidence type="ECO:0000256" key="3">
    <source>
        <dbReference type="ARBA" id="ARBA00022475"/>
    </source>
</evidence>
<comment type="similarity">
    <text evidence="2">Belongs to the type II cytokine receptor family.</text>
</comment>
<evidence type="ECO:0000313" key="20">
    <source>
        <dbReference type="Proteomes" id="UP000886700"/>
    </source>
</evidence>
<dbReference type="InterPro" id="IPR050650">
    <property type="entry name" value="Type-II_Cytokine-TF_Rcpt"/>
</dbReference>
<evidence type="ECO:0000256" key="5">
    <source>
        <dbReference type="ARBA" id="ARBA00022692"/>
    </source>
</evidence>
<evidence type="ECO:0000256" key="9">
    <source>
        <dbReference type="ARBA" id="ARBA00022989"/>
    </source>
</evidence>
<keyword evidence="7" id="KW-0677">Repeat</keyword>
<evidence type="ECO:0000256" key="11">
    <source>
        <dbReference type="ARBA" id="ARBA00023157"/>
    </source>
</evidence>
<keyword evidence="9" id="KW-1133">Transmembrane helix</keyword>
<keyword evidence="20" id="KW-1185">Reference proteome</keyword>
<dbReference type="Pfam" id="PF01108">
    <property type="entry name" value="Tissue_fac"/>
    <property type="match status" value="1"/>
</dbReference>
<dbReference type="GeneID" id="101839402"/>
<dbReference type="GO" id="GO:0005886">
    <property type="term" value="C:plasma membrane"/>
    <property type="evidence" value="ECO:0007669"/>
    <property type="project" value="UniProtKB-SubCell"/>
</dbReference>
<dbReference type="PANTHER" id="PTHR20859:SF53">
    <property type="entry name" value="INTERLEUKIN-22 RECEPTOR SUBUNIT ALPHA-1"/>
    <property type="match status" value="1"/>
</dbReference>
<evidence type="ECO:0000256" key="16">
    <source>
        <dbReference type="SAM" id="MobiDB-lite"/>
    </source>
</evidence>
<evidence type="ECO:0000259" key="18">
    <source>
        <dbReference type="Pfam" id="PF01108"/>
    </source>
</evidence>
<evidence type="ECO:0000256" key="4">
    <source>
        <dbReference type="ARBA" id="ARBA00022553"/>
    </source>
</evidence>
<dbReference type="Pfam" id="PF09294">
    <property type="entry name" value="Interfer-bind"/>
    <property type="match status" value="1"/>
</dbReference>
<feature type="chain" id="PRO_5012007476" description="Interleukin-22 receptor subunit alpha-1" evidence="17">
    <location>
        <begin position="16"/>
        <end position="581"/>
    </location>
</feature>
<evidence type="ECO:0000256" key="10">
    <source>
        <dbReference type="ARBA" id="ARBA00023136"/>
    </source>
</evidence>
<keyword evidence="11" id="KW-1015">Disulfide bond</keyword>
<evidence type="ECO:0000256" key="13">
    <source>
        <dbReference type="ARBA" id="ARBA00023180"/>
    </source>
</evidence>
<dbReference type="FunFam" id="2.60.40.10:FF:000348">
    <property type="entry name" value="Interleukin 20 receptor subunit alpha"/>
    <property type="match status" value="1"/>
</dbReference>
<evidence type="ECO:0000259" key="19">
    <source>
        <dbReference type="Pfam" id="PF09294"/>
    </source>
</evidence>
<keyword evidence="12 21" id="KW-0675">Receptor</keyword>
<dbReference type="CTD" id="58985"/>
<accession>A0A1U7QIH0</accession>
<keyword evidence="5" id="KW-0812">Transmembrane</keyword>
<evidence type="ECO:0000256" key="8">
    <source>
        <dbReference type="ARBA" id="ARBA00022843"/>
    </source>
</evidence>
<dbReference type="InterPro" id="IPR013783">
    <property type="entry name" value="Ig-like_fold"/>
</dbReference>
<dbReference type="PANTHER" id="PTHR20859">
    <property type="entry name" value="INTERFERON/INTERLEUKIN RECEPTOR"/>
    <property type="match status" value="1"/>
</dbReference>
<dbReference type="Gene3D" id="2.60.40.10">
    <property type="entry name" value="Immunoglobulins"/>
    <property type="match status" value="2"/>
</dbReference>
<keyword evidence="10" id="KW-0472">Membrane</keyword>
<dbReference type="AlphaFoldDB" id="A0A1U7QIH0"/>
<gene>
    <name evidence="21" type="primary">Il22ra1</name>
</gene>
<dbReference type="InterPro" id="IPR036116">
    <property type="entry name" value="FN3_sf"/>
</dbReference>
<reference evidence="21" key="1">
    <citation type="submission" date="2025-08" db="UniProtKB">
        <authorList>
            <consortium name="RefSeq"/>
        </authorList>
    </citation>
    <scope>IDENTIFICATION</scope>
    <source>
        <tissue evidence="21">Liver</tissue>
    </source>
</reference>
<proteinExistence type="inferred from homology"/>
<evidence type="ECO:0000256" key="1">
    <source>
        <dbReference type="ARBA" id="ARBA00004251"/>
    </source>
</evidence>
<name>A0A1U7QIH0_MESAU</name>
<keyword evidence="6 17" id="KW-0732">Signal</keyword>
<evidence type="ECO:0000313" key="21">
    <source>
        <dbReference type="RefSeq" id="XP_005079664.1"/>
    </source>
</evidence>
<evidence type="ECO:0000256" key="7">
    <source>
        <dbReference type="ARBA" id="ARBA00022737"/>
    </source>
</evidence>
<feature type="domain" description="Interferon/interleukin receptor" evidence="19">
    <location>
        <begin position="119"/>
        <end position="197"/>
    </location>
</feature>
<organism evidence="20 21">
    <name type="scientific">Mesocricetus auratus</name>
    <name type="common">Golden hamster</name>
    <dbReference type="NCBI Taxonomy" id="10036"/>
    <lineage>
        <taxon>Eukaryota</taxon>
        <taxon>Metazoa</taxon>
        <taxon>Chordata</taxon>
        <taxon>Craniata</taxon>
        <taxon>Vertebrata</taxon>
        <taxon>Euteleostomi</taxon>
        <taxon>Mammalia</taxon>
        <taxon>Eutheria</taxon>
        <taxon>Euarchontoglires</taxon>
        <taxon>Glires</taxon>
        <taxon>Rodentia</taxon>
        <taxon>Myomorpha</taxon>
        <taxon>Muroidea</taxon>
        <taxon>Cricetidae</taxon>
        <taxon>Cricetinae</taxon>
        <taxon>Mesocricetus</taxon>
    </lineage>
</organism>
<keyword evidence="4" id="KW-0597">Phosphoprotein</keyword>
<dbReference type="GO" id="GO:0004896">
    <property type="term" value="F:cytokine receptor activity"/>
    <property type="evidence" value="ECO:0007669"/>
    <property type="project" value="TreeGrafter"/>
</dbReference>
<dbReference type="RefSeq" id="XP_005079664.1">
    <property type="nucleotide sequence ID" value="XM_005079607.4"/>
</dbReference>
<dbReference type="STRING" id="10036.ENSMAUP00000025605"/>
<evidence type="ECO:0000256" key="2">
    <source>
        <dbReference type="ARBA" id="ARBA00005399"/>
    </source>
</evidence>